<reference evidence="2 3" key="1">
    <citation type="submission" date="2017-03" db="EMBL/GenBank/DDBJ databases">
        <title>Draft genome sequence of Streptomyces scabrisporus NF3, endophyte isolated from Amphipterygium adstringens.</title>
        <authorList>
            <person name="Vazquez M."/>
            <person name="Ceapa C.D."/>
            <person name="Rodriguez Luna D."/>
            <person name="Sanchez Esquivel S."/>
        </authorList>
    </citation>
    <scope>NUCLEOTIDE SEQUENCE [LARGE SCALE GENOMIC DNA]</scope>
    <source>
        <strain evidence="2 3">NF3</strain>
    </source>
</reference>
<dbReference type="RefSeq" id="WP_078974076.1">
    <property type="nucleotide sequence ID" value="NZ_MWQN01000001.1"/>
</dbReference>
<evidence type="ECO:0000313" key="3">
    <source>
        <dbReference type="Proteomes" id="UP000190037"/>
    </source>
</evidence>
<sequence>MDRRTPQERKRLSYLKDRRNSYGENDKSSRRNIRRNKAAVHSANRRHEHLVLAALVGARDTGGAEAIADRLYVKRPKRWSKAADQPLAEAVEYVLERRVRLGIDDAARARQRIHRIHRRLTRPH</sequence>
<dbReference type="Proteomes" id="UP000190037">
    <property type="component" value="Unassembled WGS sequence"/>
</dbReference>
<accession>A0A1T3NSN6</accession>
<feature type="region of interest" description="Disordered" evidence="1">
    <location>
        <begin position="1"/>
        <end position="44"/>
    </location>
</feature>
<dbReference type="STRING" id="159449.B4N89_01585"/>
<dbReference type="AlphaFoldDB" id="A0A1T3NSN6"/>
<keyword evidence="3" id="KW-1185">Reference proteome</keyword>
<protein>
    <submittedName>
        <fullName evidence="2">Uncharacterized protein</fullName>
    </submittedName>
</protein>
<feature type="compositionally biased region" description="Basic and acidic residues" evidence="1">
    <location>
        <begin position="1"/>
        <end position="29"/>
    </location>
</feature>
<gene>
    <name evidence="2" type="ORF">B4N89_01585</name>
</gene>
<evidence type="ECO:0000256" key="1">
    <source>
        <dbReference type="SAM" id="MobiDB-lite"/>
    </source>
</evidence>
<comment type="caution">
    <text evidence="2">The sequence shown here is derived from an EMBL/GenBank/DDBJ whole genome shotgun (WGS) entry which is preliminary data.</text>
</comment>
<proteinExistence type="predicted"/>
<name>A0A1T3NSN6_9ACTN</name>
<dbReference type="EMBL" id="MWQN01000001">
    <property type="protein sequence ID" value="OPC79806.1"/>
    <property type="molecule type" value="Genomic_DNA"/>
</dbReference>
<organism evidence="2 3">
    <name type="scientific">Embleya scabrispora</name>
    <dbReference type="NCBI Taxonomy" id="159449"/>
    <lineage>
        <taxon>Bacteria</taxon>
        <taxon>Bacillati</taxon>
        <taxon>Actinomycetota</taxon>
        <taxon>Actinomycetes</taxon>
        <taxon>Kitasatosporales</taxon>
        <taxon>Streptomycetaceae</taxon>
        <taxon>Embleya</taxon>
    </lineage>
</organism>
<evidence type="ECO:0000313" key="2">
    <source>
        <dbReference type="EMBL" id="OPC79806.1"/>
    </source>
</evidence>
<dbReference type="OrthoDB" id="8705804at2"/>
<feature type="compositionally biased region" description="Basic residues" evidence="1">
    <location>
        <begin position="30"/>
        <end position="44"/>
    </location>
</feature>